<dbReference type="Proteomes" id="UP000075398">
    <property type="component" value="Unassembled WGS sequence"/>
</dbReference>
<evidence type="ECO:0000313" key="1">
    <source>
        <dbReference type="EMBL" id="KYC51718.1"/>
    </source>
</evidence>
<organism evidence="1 2">
    <name type="scientific">Candidatus Methanofastidiosum methylothiophilum</name>
    <dbReference type="NCBI Taxonomy" id="1705564"/>
    <lineage>
        <taxon>Archaea</taxon>
        <taxon>Methanobacteriati</taxon>
        <taxon>Methanobacteriota</taxon>
        <taxon>Stenosarchaea group</taxon>
        <taxon>Candidatus Methanofastidiosia</taxon>
        <taxon>Candidatus Methanofastidiosales</taxon>
        <taxon>Candidatus Methanofastidiosaceae</taxon>
        <taxon>Candidatus Methanofastidiosum</taxon>
    </lineage>
</organism>
<sequence>MANHDSLRLNDYYLWKKYPTYSEFPWDRQYLNVEFLGFEKIRVSKVEDWYKEFSRAEDGKALEEISLYVVPLSMDSSWNVAIESQTNSKSIGLSALYNTPIAVSIGLIPPSKNIPEDYSLISIIKSKKSYIYNEKLNKSESVILIEEWEELPSDSIYLDVPYERRIIENLFAENLPLDREISRSFQAPILSAPYDGKVGGISLSSLSWNSKLALELQMVIQLMVPPEYRDMGPPKKAISGINFDSNTIQYKLAEKPKIGHNILSKVYSDNYSKLHQSLVERNNFEGEYSLFSSVKVSKATIRQMIFKTFMNFTQTEITLSDIDQLLNDEDMYIRPLLKTIDENLWIQVVHAHQNNPNEGKYYDKDYRDITELLYKDYDILLADKFKQEKTRNYIIQSMLYKTNSNIKRIAQSFARADDKKEITKKYLKDSRNIVLDNFERLISEPSIKKEINLIGVHESDERYNVVQAALINTPNLTAVEIFLEVKSTDLFKDEYDLQGLLDWMHKKGYVIRDSQNRYYSTSIDI</sequence>
<reference evidence="1 2" key="1">
    <citation type="journal article" date="2016" name="ISME J.">
        <title>Chasing the elusive Euryarchaeota class WSA2: genomes reveal a uniquely fastidious methyl-reducing methanogen.</title>
        <authorList>
            <person name="Nobu M.K."/>
            <person name="Narihiro T."/>
            <person name="Kuroda K."/>
            <person name="Mei R."/>
            <person name="Liu W.T."/>
        </authorList>
    </citation>
    <scope>NUCLEOTIDE SEQUENCE [LARGE SCALE GENOMIC DNA]</scope>
    <source>
        <strain evidence="1">U1lsi0528_Bin055</strain>
    </source>
</reference>
<gene>
    <name evidence="1" type="ORF">AMQ22_01213</name>
</gene>
<comment type="caution">
    <text evidence="1">The sequence shown here is derived from an EMBL/GenBank/DDBJ whole genome shotgun (WGS) entry which is preliminary data.</text>
</comment>
<dbReference type="AlphaFoldDB" id="A0A150J3K3"/>
<name>A0A150J3K3_9EURY</name>
<protein>
    <submittedName>
        <fullName evidence="1">Uncharacterized protein</fullName>
    </submittedName>
</protein>
<evidence type="ECO:0000313" key="2">
    <source>
        <dbReference type="Proteomes" id="UP000075398"/>
    </source>
</evidence>
<accession>A0A150J3K3</accession>
<proteinExistence type="predicted"/>
<dbReference type="EMBL" id="LNGC01000049">
    <property type="protein sequence ID" value="KYC51718.1"/>
    <property type="molecule type" value="Genomic_DNA"/>
</dbReference>